<dbReference type="PROSITE" id="PS51257">
    <property type="entry name" value="PROKAR_LIPOPROTEIN"/>
    <property type="match status" value="1"/>
</dbReference>
<dbReference type="Proteomes" id="UP000501408">
    <property type="component" value="Chromosome 1"/>
</dbReference>
<protein>
    <submittedName>
        <fullName evidence="1">Uncharacterized protein</fullName>
    </submittedName>
</protein>
<sequence>MRFSLSHTQCRHAMLWVAIIALAGCTSQSSKQLVKDYAEQSIKIHQAVDAVYVTAEQARVDAILSRAVRDGVSASELNIAPIPHTGQRQALADLIRYANLLYALASDEHDVRLDNTSAKLHDTLNDLANNPFLRDGQPIDESDISSVSTAINALGRAMTETSRHQQLRAVMEAGQPVLQQTITRLQQDLPNWKMATRVSFDQALSIRLQLLNNPNPCQQSKEMRCITLHTSYDDRLKAYRQAYRIKQALLNLDTRFAQLDLTLSDYLVMHEAIITSLTIDNTASLQGARRAIDTTKQHLDALKDFQQQLEE</sequence>
<evidence type="ECO:0000313" key="1">
    <source>
        <dbReference type="EMBL" id="QIR06255.1"/>
    </source>
</evidence>
<proteinExistence type="predicted"/>
<reference evidence="1 2" key="1">
    <citation type="submission" date="2020-03" db="EMBL/GenBank/DDBJ databases">
        <title>Genome mining reveals the biosynthetic pathways of PHA and ectoines of the halophilic strain Salinivibrio costicola M318 isolated from fermented shrimp paste.</title>
        <authorList>
            <person name="Doan T.V."/>
            <person name="Tran L.T."/>
            <person name="Trieu T.A."/>
            <person name="Nguyen Q.V."/>
            <person name="Quach T.N."/>
            <person name="Phi T.Q."/>
            <person name="Kumar S."/>
        </authorList>
    </citation>
    <scope>NUCLEOTIDE SEQUENCE [LARGE SCALE GENOMIC DNA]</scope>
    <source>
        <strain evidence="1 2">M318</strain>
    </source>
</reference>
<dbReference type="EMBL" id="CP050266">
    <property type="protein sequence ID" value="QIR06255.1"/>
    <property type="molecule type" value="Genomic_DNA"/>
</dbReference>
<name>A0ABX6K7P1_SALCS</name>
<keyword evidence="2" id="KW-1185">Reference proteome</keyword>
<evidence type="ECO:0000313" key="2">
    <source>
        <dbReference type="Proteomes" id="UP000501408"/>
    </source>
</evidence>
<dbReference type="RefSeq" id="WP_167314472.1">
    <property type="nucleotide sequence ID" value="NZ_CP050266.1"/>
</dbReference>
<organism evidence="1 2">
    <name type="scientific">Salinivibrio costicola</name>
    <name type="common">Vibrio costicola</name>
    <dbReference type="NCBI Taxonomy" id="51367"/>
    <lineage>
        <taxon>Bacteria</taxon>
        <taxon>Pseudomonadati</taxon>
        <taxon>Pseudomonadota</taxon>
        <taxon>Gammaproteobacteria</taxon>
        <taxon>Vibrionales</taxon>
        <taxon>Vibrionaceae</taxon>
        <taxon>Salinivibrio</taxon>
    </lineage>
</organism>
<gene>
    <name evidence="1" type="ORF">HBA18_07620</name>
</gene>
<accession>A0ABX6K7P1</accession>